<name>A0ABV6J1F8_9PROT</name>
<proteinExistence type="predicted"/>
<organism evidence="2 3">
    <name type="scientific">Muricoccus vinaceus</name>
    <dbReference type="NCBI Taxonomy" id="424704"/>
    <lineage>
        <taxon>Bacteria</taxon>
        <taxon>Pseudomonadati</taxon>
        <taxon>Pseudomonadota</taxon>
        <taxon>Alphaproteobacteria</taxon>
        <taxon>Acetobacterales</taxon>
        <taxon>Roseomonadaceae</taxon>
        <taxon>Muricoccus</taxon>
    </lineage>
</organism>
<gene>
    <name evidence="2" type="ORF">ACFFIC_29900</name>
</gene>
<protein>
    <submittedName>
        <fullName evidence="2">Alpha/beta fold hydrolase</fullName>
    </submittedName>
</protein>
<dbReference type="InterPro" id="IPR029058">
    <property type="entry name" value="AB_hydrolase_fold"/>
</dbReference>
<evidence type="ECO:0000313" key="2">
    <source>
        <dbReference type="EMBL" id="MFC0389723.1"/>
    </source>
</evidence>
<keyword evidence="3" id="KW-1185">Reference proteome</keyword>
<keyword evidence="2" id="KW-0378">Hydrolase</keyword>
<reference evidence="2 3" key="1">
    <citation type="submission" date="2024-09" db="EMBL/GenBank/DDBJ databases">
        <authorList>
            <person name="Sun Q."/>
            <person name="Mori K."/>
        </authorList>
    </citation>
    <scope>NUCLEOTIDE SEQUENCE [LARGE SCALE GENOMIC DNA]</scope>
    <source>
        <strain evidence="2 3">CCM 7468</strain>
    </source>
</reference>
<dbReference type="EMBL" id="JBHLVZ010000128">
    <property type="protein sequence ID" value="MFC0389723.1"/>
    <property type="molecule type" value="Genomic_DNA"/>
</dbReference>
<dbReference type="InterPro" id="IPR050266">
    <property type="entry name" value="AB_hydrolase_sf"/>
</dbReference>
<dbReference type="GO" id="GO:0016787">
    <property type="term" value="F:hydrolase activity"/>
    <property type="evidence" value="ECO:0007669"/>
    <property type="project" value="UniProtKB-KW"/>
</dbReference>
<dbReference type="RefSeq" id="WP_377057271.1">
    <property type="nucleotide sequence ID" value="NZ_JBHLVZ010000128.1"/>
</dbReference>
<dbReference type="PANTHER" id="PTHR43798:SF33">
    <property type="entry name" value="HYDROLASE, PUTATIVE (AFU_ORTHOLOGUE AFUA_2G14860)-RELATED"/>
    <property type="match status" value="1"/>
</dbReference>
<feature type="non-terminal residue" evidence="2">
    <location>
        <position position="181"/>
    </location>
</feature>
<evidence type="ECO:0000313" key="3">
    <source>
        <dbReference type="Proteomes" id="UP001589789"/>
    </source>
</evidence>
<dbReference type="SUPFAM" id="SSF53474">
    <property type="entry name" value="alpha/beta-Hydrolases"/>
    <property type="match status" value="1"/>
</dbReference>
<comment type="caution">
    <text evidence="2">The sequence shown here is derived from an EMBL/GenBank/DDBJ whole genome shotgun (WGS) entry which is preliminary data.</text>
</comment>
<dbReference type="Proteomes" id="UP001589789">
    <property type="component" value="Unassembled WGS sequence"/>
</dbReference>
<dbReference type="Gene3D" id="3.40.50.1820">
    <property type="entry name" value="alpha/beta hydrolase"/>
    <property type="match status" value="1"/>
</dbReference>
<accession>A0ABV6J1F8</accession>
<dbReference type="InterPro" id="IPR000073">
    <property type="entry name" value="AB_hydrolase_1"/>
</dbReference>
<feature type="domain" description="AB hydrolase-1" evidence="1">
    <location>
        <begin position="4"/>
        <end position="181"/>
    </location>
</feature>
<evidence type="ECO:0000259" key="1">
    <source>
        <dbReference type="Pfam" id="PF12697"/>
    </source>
</evidence>
<sequence>RVWADDVRGVITELGLQRPVLVGWSYAGRVVGDYLTAHGSAALAGINYVDASSSLGDPAFLGPDVGLLGPQAMLAPGADAFIDGTIRFLRACFATQPDPADFQAMLAFNMLAPLYVRAGLAGRPANYAEVLKALRLPVLVSHGEQDRILATPMARFTAATVPGARLSLYPNSGHAPFWEEP</sequence>
<dbReference type="PANTHER" id="PTHR43798">
    <property type="entry name" value="MONOACYLGLYCEROL LIPASE"/>
    <property type="match status" value="1"/>
</dbReference>
<feature type="non-terminal residue" evidence="2">
    <location>
        <position position="1"/>
    </location>
</feature>
<dbReference type="Pfam" id="PF12697">
    <property type="entry name" value="Abhydrolase_6"/>
    <property type="match status" value="1"/>
</dbReference>